<feature type="compositionally biased region" description="Polar residues" evidence="1">
    <location>
        <begin position="67"/>
        <end position="83"/>
    </location>
</feature>
<feature type="region of interest" description="Disordered" evidence="1">
    <location>
        <begin position="1"/>
        <end position="134"/>
    </location>
</feature>
<keyword evidence="3" id="KW-1185">Reference proteome</keyword>
<comment type="caution">
    <text evidence="2">The sequence shown here is derived from an EMBL/GenBank/DDBJ whole genome shotgun (WGS) entry which is preliminary data.</text>
</comment>
<feature type="compositionally biased region" description="Basic residues" evidence="1">
    <location>
        <begin position="115"/>
        <end position="125"/>
    </location>
</feature>
<protein>
    <submittedName>
        <fullName evidence="2">Uncharacterized protein</fullName>
    </submittedName>
</protein>
<name>A0A368G843_ANCCA</name>
<proteinExistence type="predicted"/>
<evidence type="ECO:0000313" key="2">
    <source>
        <dbReference type="EMBL" id="RCN40584.1"/>
    </source>
</evidence>
<reference evidence="2 3" key="1">
    <citation type="submission" date="2014-10" db="EMBL/GenBank/DDBJ databases">
        <title>Draft genome of the hookworm Ancylostoma caninum.</title>
        <authorList>
            <person name="Mitreva M."/>
        </authorList>
    </citation>
    <scope>NUCLEOTIDE SEQUENCE [LARGE SCALE GENOMIC DNA]</scope>
    <source>
        <strain evidence="2 3">Baltimore</strain>
    </source>
</reference>
<evidence type="ECO:0000313" key="3">
    <source>
        <dbReference type="Proteomes" id="UP000252519"/>
    </source>
</evidence>
<evidence type="ECO:0000256" key="1">
    <source>
        <dbReference type="SAM" id="MobiDB-lite"/>
    </source>
</evidence>
<organism evidence="2 3">
    <name type="scientific">Ancylostoma caninum</name>
    <name type="common">Dog hookworm</name>
    <dbReference type="NCBI Taxonomy" id="29170"/>
    <lineage>
        <taxon>Eukaryota</taxon>
        <taxon>Metazoa</taxon>
        <taxon>Ecdysozoa</taxon>
        <taxon>Nematoda</taxon>
        <taxon>Chromadorea</taxon>
        <taxon>Rhabditida</taxon>
        <taxon>Rhabditina</taxon>
        <taxon>Rhabditomorpha</taxon>
        <taxon>Strongyloidea</taxon>
        <taxon>Ancylostomatidae</taxon>
        <taxon>Ancylostomatinae</taxon>
        <taxon>Ancylostoma</taxon>
    </lineage>
</organism>
<dbReference type="Proteomes" id="UP000252519">
    <property type="component" value="Unassembled WGS sequence"/>
</dbReference>
<accession>A0A368G843</accession>
<sequence>MSTSAHNHNDKYPVEAGPLTSATSDRHPSNGRKSAAKWLEGACASPSVRQRSTRRTAKTDVAKKPTLSRQVETPKTSRLTSVPSRKPRALETLNSAKCTGKQVGTPGDMAINTEKRRRGRPRKNSPPRNRLFFQ</sequence>
<dbReference type="EMBL" id="JOJR01000278">
    <property type="protein sequence ID" value="RCN40584.1"/>
    <property type="molecule type" value="Genomic_DNA"/>
</dbReference>
<gene>
    <name evidence="2" type="ORF">ANCCAN_13489</name>
</gene>
<dbReference type="AlphaFoldDB" id="A0A368G843"/>